<dbReference type="RefSeq" id="WP_379998074.1">
    <property type="nucleotide sequence ID" value="NZ_JBHSGN010000090.1"/>
</dbReference>
<evidence type="ECO:0000313" key="2">
    <source>
        <dbReference type="Proteomes" id="UP001596023"/>
    </source>
</evidence>
<gene>
    <name evidence="1" type="ORF">ACFO6W_15655</name>
</gene>
<accession>A0ABV9KZX7</accession>
<dbReference type="Proteomes" id="UP001596023">
    <property type="component" value="Unassembled WGS sequence"/>
</dbReference>
<name>A0ABV9KZX7_9BACT</name>
<reference evidence="2" key="1">
    <citation type="journal article" date="2019" name="Int. J. Syst. Evol. Microbiol.">
        <title>The Global Catalogue of Microorganisms (GCM) 10K type strain sequencing project: providing services to taxonomists for standard genome sequencing and annotation.</title>
        <authorList>
            <consortium name="The Broad Institute Genomics Platform"/>
            <consortium name="The Broad Institute Genome Sequencing Center for Infectious Disease"/>
            <person name="Wu L."/>
            <person name="Ma J."/>
        </authorList>
    </citation>
    <scope>NUCLEOTIDE SEQUENCE [LARGE SCALE GENOMIC DNA]</scope>
    <source>
        <strain evidence="2">CCUG 66188</strain>
    </source>
</reference>
<dbReference type="EMBL" id="JBHSGN010000090">
    <property type="protein sequence ID" value="MFC4675136.1"/>
    <property type="molecule type" value="Genomic_DNA"/>
</dbReference>
<proteinExistence type="predicted"/>
<comment type="caution">
    <text evidence="1">The sequence shown here is derived from an EMBL/GenBank/DDBJ whole genome shotgun (WGS) entry which is preliminary data.</text>
</comment>
<protein>
    <submittedName>
        <fullName evidence="1">Uncharacterized protein</fullName>
    </submittedName>
</protein>
<organism evidence="1 2">
    <name type="scientific">Dysgonomonas termitidis</name>
    <dbReference type="NCBI Taxonomy" id="1516126"/>
    <lineage>
        <taxon>Bacteria</taxon>
        <taxon>Pseudomonadati</taxon>
        <taxon>Bacteroidota</taxon>
        <taxon>Bacteroidia</taxon>
        <taxon>Bacteroidales</taxon>
        <taxon>Dysgonomonadaceae</taxon>
        <taxon>Dysgonomonas</taxon>
    </lineage>
</organism>
<keyword evidence="2" id="KW-1185">Reference proteome</keyword>
<evidence type="ECO:0000313" key="1">
    <source>
        <dbReference type="EMBL" id="MFC4675136.1"/>
    </source>
</evidence>
<sequence>MRFAKTTKNSFYYYKEGKRFDSGNASEYSEYEMPAATCQP</sequence>